<feature type="region of interest" description="Disordered" evidence="1">
    <location>
        <begin position="115"/>
        <end position="335"/>
    </location>
</feature>
<feature type="compositionally biased region" description="Polar residues" evidence="1">
    <location>
        <begin position="216"/>
        <end position="236"/>
    </location>
</feature>
<keyword evidence="3" id="KW-1185">Reference proteome</keyword>
<dbReference type="EMBL" id="PQXO01000015">
    <property type="protein sequence ID" value="TGO91911.1"/>
    <property type="molecule type" value="Genomic_DNA"/>
</dbReference>
<feature type="compositionally biased region" description="Low complexity" evidence="1">
    <location>
        <begin position="205"/>
        <end position="215"/>
    </location>
</feature>
<feature type="compositionally biased region" description="Basic and acidic residues" evidence="1">
    <location>
        <begin position="115"/>
        <end position="158"/>
    </location>
</feature>
<comment type="caution">
    <text evidence="2">The sequence shown here is derived from an EMBL/GenBank/DDBJ whole genome shotgun (WGS) entry which is preliminary data.</text>
</comment>
<dbReference type="Proteomes" id="UP000297280">
    <property type="component" value="Unassembled WGS sequence"/>
</dbReference>
<feature type="compositionally biased region" description="Basic and acidic residues" evidence="1">
    <location>
        <begin position="416"/>
        <end position="429"/>
    </location>
</feature>
<name>A0A4Z1L4Y9_9HELO</name>
<organism evidence="2 3">
    <name type="scientific">Botrytis porri</name>
    <dbReference type="NCBI Taxonomy" id="87229"/>
    <lineage>
        <taxon>Eukaryota</taxon>
        <taxon>Fungi</taxon>
        <taxon>Dikarya</taxon>
        <taxon>Ascomycota</taxon>
        <taxon>Pezizomycotina</taxon>
        <taxon>Leotiomycetes</taxon>
        <taxon>Helotiales</taxon>
        <taxon>Sclerotiniaceae</taxon>
        <taxon>Botrytis</taxon>
    </lineage>
</organism>
<feature type="compositionally biased region" description="Low complexity" evidence="1">
    <location>
        <begin position="290"/>
        <end position="311"/>
    </location>
</feature>
<feature type="compositionally biased region" description="Basic and acidic residues" evidence="1">
    <location>
        <begin position="189"/>
        <end position="198"/>
    </location>
</feature>
<feature type="compositionally biased region" description="Basic and acidic residues" evidence="1">
    <location>
        <begin position="450"/>
        <end position="463"/>
    </location>
</feature>
<proteinExistence type="predicted"/>
<sequence>MCVDTLITYTACNCKIMIKSICFDHIQHTLKQEDRNLCPKKIPGLYTIRTSPNLCFLKSGSKLEDGRIFRHGSHRTRHYYEFERDPDDPKKRWESWELKNRVLTVCDRRHLNLEADNHDDDSHKERESQIREWQEETKNNRPPRVKIEDEEKMVEKEQPAPGRKTVNHVLYDMFDSRSDDEFSDDDDWKPEAKIEVDPGHTVPWSSNNSRSFSDSTRASGTNTNTNTTQEAYTSPTSRDDGGLFSNHSPNAIHDAETHRPATPHSQFNFNPPFSGTHTKYTHSSDKSHSSHGSRSSSTRTNNNNTNTNTNTMDFGSPKHRAQIPAEGPPRRHDVYRPHYPSMSVDAHSSFWAGHLNQASHNTGTNRPPPYFPSPSTLAPHNDVAGGASGPMGVDGGNTASGDGEIRGVYGNYTSGENHERENKKARVDRPGPSNLDFDFDNTSSLFANNERGEMSRDESEKQRVNGIKDAGDDVEMVE</sequence>
<gene>
    <name evidence="2" type="ORF">BPOR_0015g00210</name>
</gene>
<accession>A0A4Z1L4Y9</accession>
<reference evidence="2 3" key="1">
    <citation type="submission" date="2017-12" db="EMBL/GenBank/DDBJ databases">
        <title>Comparative genomics of Botrytis spp.</title>
        <authorList>
            <person name="Valero-Jimenez C.A."/>
            <person name="Tapia P."/>
            <person name="Veloso J."/>
            <person name="Silva-Moreno E."/>
            <person name="Staats M."/>
            <person name="Valdes J.H."/>
            <person name="Van Kan J.A.L."/>
        </authorList>
    </citation>
    <scope>NUCLEOTIDE SEQUENCE [LARGE SCALE GENOMIC DNA]</scope>
    <source>
        <strain evidence="2 3">MUCL3349</strain>
    </source>
</reference>
<dbReference type="AlphaFoldDB" id="A0A4Z1L4Y9"/>
<protein>
    <submittedName>
        <fullName evidence="2">Uncharacterized protein</fullName>
    </submittedName>
</protein>
<feature type="compositionally biased region" description="Polar residues" evidence="1">
    <location>
        <begin position="263"/>
        <end position="275"/>
    </location>
</feature>
<evidence type="ECO:0000313" key="2">
    <source>
        <dbReference type="EMBL" id="TGO91911.1"/>
    </source>
</evidence>
<evidence type="ECO:0000256" key="1">
    <source>
        <dbReference type="SAM" id="MobiDB-lite"/>
    </source>
</evidence>
<feature type="region of interest" description="Disordered" evidence="1">
    <location>
        <begin position="356"/>
        <end position="478"/>
    </location>
</feature>
<feature type="compositionally biased region" description="Gly residues" evidence="1">
    <location>
        <begin position="386"/>
        <end position="395"/>
    </location>
</feature>
<evidence type="ECO:0000313" key="3">
    <source>
        <dbReference type="Proteomes" id="UP000297280"/>
    </source>
</evidence>
<feature type="compositionally biased region" description="Polar residues" evidence="1">
    <location>
        <begin position="356"/>
        <end position="365"/>
    </location>
</feature>